<dbReference type="GO" id="GO:0046872">
    <property type="term" value="F:metal ion binding"/>
    <property type="evidence" value="ECO:0007669"/>
    <property type="project" value="UniProtKB-KW"/>
</dbReference>
<dbReference type="AlphaFoldDB" id="A0AA88D7M0"/>
<sequence>MEVVDCKSSSFDYDGRAEEVEEFSKTKAGVKGLVDSGVAKIPRFFVLPVEILHKASTKSGTSISSVTNGASESVKVEVPVIDLEGCTGPRRAEIVGEIRAAAEEWGFFQMVNHGIPKRVMEDLKKSIRRFHEQPNEQKMKWYSQDVWKRIRYYSYGYLHSSAPANWRDSLACNFQDLPIDMEALPQACRGETSEYMKCVARLKETLSELLSEALGLRSDYLASLNCMKSRYLLSHYYPVCPEPELTLGVTNHSDPYFLTILLQDNVGGLQVLHQNQWVDIPYLDGALVANIGDLMQIVTNDKFKSVEHRVLAGRVGPRVSAACFFYPSTANSFEPYGPIMELLSEDNPPLYRQVHYKEYASLYVSKGLDGKTDLLAVVSYCGRLIVEAINMENCEREKEVKQFDETKAGVKGLVDSGITKIPRIFIHPPEENYNIDHNLQVPIIDLEGFDGDRRKEIVNGVRNAAETWGFFLMINHGIPVMVLEQLLEGVRRFHEQPPEAKKEWYSRDFSRKFLYFSNVDLKASVPADWRDSLLCRFLEDENNFDAIPQVCRREISEYIKCTTRLRDTLLEVLSEALGLNRGYLACTGCFKSVSLVNHCYPFCPEPDLTVGATKHSDLSSLTFVVQDCHGGLQVLHRDHLVDVAPVKGALVANIGDFLQIISNDKFKSVEHRVLAIRTVEPRISTACFFGAFDKLKPFGPIKELISDSNPPVYKETSYGDYMTFYKSIGQDGTSALTHFRLPK</sequence>
<evidence type="ECO:0000259" key="6">
    <source>
        <dbReference type="PROSITE" id="PS51471"/>
    </source>
</evidence>
<dbReference type="InterPro" id="IPR005123">
    <property type="entry name" value="Oxoglu/Fe-dep_dioxygenase_dom"/>
</dbReference>
<feature type="domain" description="Fe2OG dioxygenase" evidence="6">
    <location>
        <begin position="591"/>
        <end position="691"/>
    </location>
</feature>
<dbReference type="GO" id="GO:0051213">
    <property type="term" value="F:dioxygenase activity"/>
    <property type="evidence" value="ECO:0007669"/>
    <property type="project" value="UniProtKB-ARBA"/>
</dbReference>
<evidence type="ECO:0000256" key="5">
    <source>
        <dbReference type="ARBA" id="ARBA00023004"/>
    </source>
</evidence>
<dbReference type="Pfam" id="PF14226">
    <property type="entry name" value="DIOX_N"/>
    <property type="match status" value="2"/>
</dbReference>
<dbReference type="Gene3D" id="2.60.120.330">
    <property type="entry name" value="B-lactam Antibiotic, Isopenicillin N Synthase, Chain"/>
    <property type="match status" value="2"/>
</dbReference>
<gene>
    <name evidence="7" type="ORF">TIFTF001_018129</name>
</gene>
<feature type="domain" description="Fe2OG dioxygenase" evidence="6">
    <location>
        <begin position="228"/>
        <end position="327"/>
    </location>
</feature>
<evidence type="ECO:0000256" key="2">
    <source>
        <dbReference type="ARBA" id="ARBA00008056"/>
    </source>
</evidence>
<dbReference type="EMBL" id="BTGU01000029">
    <property type="protein sequence ID" value="GMN48953.1"/>
    <property type="molecule type" value="Genomic_DNA"/>
</dbReference>
<evidence type="ECO:0000256" key="3">
    <source>
        <dbReference type="ARBA" id="ARBA00022723"/>
    </source>
</evidence>
<evidence type="ECO:0000313" key="8">
    <source>
        <dbReference type="Proteomes" id="UP001187192"/>
    </source>
</evidence>
<dbReference type="SUPFAM" id="SSF51197">
    <property type="entry name" value="Clavaminate synthase-like"/>
    <property type="match status" value="2"/>
</dbReference>
<dbReference type="FunFam" id="2.60.120.330:FF:000005">
    <property type="entry name" value="1-aminocyclopropane-1-carboxylate oxidase homolog 1"/>
    <property type="match status" value="2"/>
</dbReference>
<keyword evidence="3" id="KW-0479">Metal-binding</keyword>
<dbReference type="PROSITE" id="PS51471">
    <property type="entry name" value="FE2OG_OXY"/>
    <property type="match status" value="2"/>
</dbReference>
<evidence type="ECO:0000256" key="4">
    <source>
        <dbReference type="ARBA" id="ARBA00023002"/>
    </source>
</evidence>
<reference evidence="7" key="1">
    <citation type="submission" date="2023-07" db="EMBL/GenBank/DDBJ databases">
        <title>draft genome sequence of fig (Ficus carica).</title>
        <authorList>
            <person name="Takahashi T."/>
            <person name="Nishimura K."/>
        </authorList>
    </citation>
    <scope>NUCLEOTIDE SEQUENCE</scope>
</reference>
<comment type="cofactor">
    <cofactor evidence="1">
        <name>Fe cation</name>
        <dbReference type="ChEBI" id="CHEBI:24875"/>
    </cofactor>
</comment>
<organism evidence="7 8">
    <name type="scientific">Ficus carica</name>
    <name type="common">Common fig</name>
    <dbReference type="NCBI Taxonomy" id="3494"/>
    <lineage>
        <taxon>Eukaryota</taxon>
        <taxon>Viridiplantae</taxon>
        <taxon>Streptophyta</taxon>
        <taxon>Embryophyta</taxon>
        <taxon>Tracheophyta</taxon>
        <taxon>Spermatophyta</taxon>
        <taxon>Magnoliopsida</taxon>
        <taxon>eudicotyledons</taxon>
        <taxon>Gunneridae</taxon>
        <taxon>Pentapetalae</taxon>
        <taxon>rosids</taxon>
        <taxon>fabids</taxon>
        <taxon>Rosales</taxon>
        <taxon>Moraceae</taxon>
        <taxon>Ficeae</taxon>
        <taxon>Ficus</taxon>
    </lineage>
</organism>
<accession>A0AA88D7M0</accession>
<dbReference type="PANTHER" id="PTHR10209:SF714">
    <property type="entry name" value="1-AMINOCYCLOPROPANE-1-CARBOXYLATE OXIDASE HOMOLOG 11-RELATED"/>
    <property type="match status" value="1"/>
</dbReference>
<dbReference type="Pfam" id="PF03171">
    <property type="entry name" value="2OG-FeII_Oxy"/>
    <property type="match status" value="2"/>
</dbReference>
<dbReference type="Proteomes" id="UP001187192">
    <property type="component" value="Unassembled WGS sequence"/>
</dbReference>
<keyword evidence="5" id="KW-0408">Iron</keyword>
<comment type="caution">
    <text evidence="7">The sequence shown here is derived from an EMBL/GenBank/DDBJ whole genome shotgun (WGS) entry which is preliminary data.</text>
</comment>
<dbReference type="PANTHER" id="PTHR10209">
    <property type="entry name" value="OXIDOREDUCTASE, 2OG-FE II OXYGENASE FAMILY PROTEIN"/>
    <property type="match status" value="1"/>
</dbReference>
<protein>
    <recommendedName>
        <fullName evidence="6">Fe2OG dioxygenase domain-containing protein</fullName>
    </recommendedName>
</protein>
<proteinExistence type="inferred from homology"/>
<comment type="similarity">
    <text evidence="2">Belongs to the iron/ascorbate-dependent oxidoreductase family.</text>
</comment>
<dbReference type="InterPro" id="IPR044861">
    <property type="entry name" value="IPNS-like_FE2OG_OXY"/>
</dbReference>
<dbReference type="InterPro" id="IPR027443">
    <property type="entry name" value="IPNS-like_sf"/>
</dbReference>
<keyword evidence="8" id="KW-1185">Reference proteome</keyword>
<evidence type="ECO:0000256" key="1">
    <source>
        <dbReference type="ARBA" id="ARBA00001962"/>
    </source>
</evidence>
<name>A0AA88D7M0_FICCA</name>
<keyword evidence="4" id="KW-0560">Oxidoreductase</keyword>
<dbReference type="InterPro" id="IPR026992">
    <property type="entry name" value="DIOX_N"/>
</dbReference>
<evidence type="ECO:0000313" key="7">
    <source>
        <dbReference type="EMBL" id="GMN48953.1"/>
    </source>
</evidence>